<reference evidence="2" key="1">
    <citation type="submission" date="2021-07" db="EMBL/GenBank/DDBJ databases">
        <title>Elsinoe batatas strain:CRI-CJ2 Genome sequencing and assembly.</title>
        <authorList>
            <person name="Huang L."/>
        </authorList>
    </citation>
    <scope>NUCLEOTIDE SEQUENCE</scope>
    <source>
        <strain evidence="2">CRI-CJ2</strain>
    </source>
</reference>
<comment type="caution">
    <text evidence="2">The sequence shown here is derived from an EMBL/GenBank/DDBJ whole genome shotgun (WGS) entry which is preliminary data.</text>
</comment>
<gene>
    <name evidence="2" type="ORF">KVT40_005753</name>
</gene>
<name>A0A8K0L262_9PEZI</name>
<sequence length="259" mass="29322">MSDSDDSDSDAVFDSEYPISRRHSPQHRRNSPSKAHALLGIEPRPPAQVKSPLGEISSPKAHLILGIEERHPTQKPFTAKTHSFLGLEIKSTTKEQSSALPLRKYDVLAPVRRVDKSLPPSPSSSITETPAEMYAKHWVSGDEKQARKRSLRRSWRSYGFPEEKQEHRSFVGAETSVDEDENEDSKAAVQNWLCWMSSFAADMRSDEPELALDSSMVFQDDWEDDEIDVDDLHFWLNGYGFADPAIQSDGVRLHDSTWI</sequence>
<dbReference type="Proteomes" id="UP000809789">
    <property type="component" value="Unassembled WGS sequence"/>
</dbReference>
<evidence type="ECO:0000313" key="3">
    <source>
        <dbReference type="Proteomes" id="UP000809789"/>
    </source>
</evidence>
<proteinExistence type="predicted"/>
<keyword evidence="3" id="KW-1185">Reference proteome</keyword>
<feature type="region of interest" description="Disordered" evidence="1">
    <location>
        <begin position="1"/>
        <end position="55"/>
    </location>
</feature>
<dbReference type="EMBL" id="JAESVG020000006">
    <property type="protein sequence ID" value="KAG8626808.1"/>
    <property type="molecule type" value="Genomic_DNA"/>
</dbReference>
<dbReference type="AlphaFoldDB" id="A0A8K0L262"/>
<evidence type="ECO:0000313" key="2">
    <source>
        <dbReference type="EMBL" id="KAG8626808.1"/>
    </source>
</evidence>
<evidence type="ECO:0000256" key="1">
    <source>
        <dbReference type="SAM" id="MobiDB-lite"/>
    </source>
</evidence>
<protein>
    <submittedName>
        <fullName evidence="2">Uncharacterized protein</fullName>
    </submittedName>
</protein>
<feature type="compositionally biased region" description="Acidic residues" evidence="1">
    <location>
        <begin position="1"/>
        <end position="13"/>
    </location>
</feature>
<organism evidence="2 3">
    <name type="scientific">Elsinoe batatas</name>
    <dbReference type="NCBI Taxonomy" id="2601811"/>
    <lineage>
        <taxon>Eukaryota</taxon>
        <taxon>Fungi</taxon>
        <taxon>Dikarya</taxon>
        <taxon>Ascomycota</taxon>
        <taxon>Pezizomycotina</taxon>
        <taxon>Dothideomycetes</taxon>
        <taxon>Dothideomycetidae</taxon>
        <taxon>Myriangiales</taxon>
        <taxon>Elsinoaceae</taxon>
        <taxon>Elsinoe</taxon>
    </lineage>
</organism>
<feature type="compositionally biased region" description="Basic residues" evidence="1">
    <location>
        <begin position="20"/>
        <end position="31"/>
    </location>
</feature>
<accession>A0A8K0L262</accession>
<dbReference type="OrthoDB" id="10328512at2759"/>